<evidence type="ECO:0000313" key="3">
    <source>
        <dbReference type="RefSeq" id="XP_004505060.1"/>
    </source>
</evidence>
<proteinExistence type="predicted"/>
<keyword evidence="1" id="KW-0812">Transmembrane</keyword>
<keyword evidence="1" id="KW-1133">Transmembrane helix</keyword>
<evidence type="ECO:0000313" key="6">
    <source>
        <dbReference type="RefSeq" id="XP_004505063.1"/>
    </source>
</evidence>
<evidence type="ECO:0000313" key="7">
    <source>
        <dbReference type="RefSeq" id="XP_027191778.1"/>
    </source>
</evidence>
<evidence type="ECO:0000313" key="2">
    <source>
        <dbReference type="Proteomes" id="UP000087171"/>
    </source>
</evidence>
<dbReference type="AlphaFoldDB" id="A0A1S2YHY1"/>
<evidence type="ECO:0000256" key="1">
    <source>
        <dbReference type="SAM" id="Phobius"/>
    </source>
</evidence>
<dbReference type="PaxDb" id="3827-XP_004505060.1"/>
<evidence type="ECO:0000313" key="8">
    <source>
        <dbReference type="RefSeq" id="XP_027191779.1"/>
    </source>
</evidence>
<evidence type="ECO:0000313" key="5">
    <source>
        <dbReference type="RefSeq" id="XP_004505062.1"/>
    </source>
</evidence>
<dbReference type="RefSeq" id="XP_027191779.1">
    <property type="nucleotide sequence ID" value="XM_027335978.1"/>
</dbReference>
<keyword evidence="1" id="KW-0472">Membrane</keyword>
<feature type="transmembrane region" description="Helical" evidence="1">
    <location>
        <begin position="22"/>
        <end position="44"/>
    </location>
</feature>
<evidence type="ECO:0000313" key="4">
    <source>
        <dbReference type="RefSeq" id="XP_004505061.1"/>
    </source>
</evidence>
<organism evidence="2 6">
    <name type="scientific">Cicer arietinum</name>
    <name type="common">Chickpea</name>
    <name type="synonym">Garbanzo</name>
    <dbReference type="NCBI Taxonomy" id="3827"/>
    <lineage>
        <taxon>Eukaryota</taxon>
        <taxon>Viridiplantae</taxon>
        <taxon>Streptophyta</taxon>
        <taxon>Embryophyta</taxon>
        <taxon>Tracheophyta</taxon>
        <taxon>Spermatophyta</taxon>
        <taxon>Magnoliopsida</taxon>
        <taxon>eudicotyledons</taxon>
        <taxon>Gunneridae</taxon>
        <taxon>Pentapetalae</taxon>
        <taxon>rosids</taxon>
        <taxon>fabids</taxon>
        <taxon>Fabales</taxon>
        <taxon>Fabaceae</taxon>
        <taxon>Papilionoideae</taxon>
        <taxon>50 kb inversion clade</taxon>
        <taxon>NPAAA clade</taxon>
        <taxon>Hologalegina</taxon>
        <taxon>IRL clade</taxon>
        <taxon>Cicereae</taxon>
        <taxon>Cicer</taxon>
    </lineage>
</organism>
<dbReference type="RefSeq" id="XP_004505062.1">
    <property type="nucleotide sequence ID" value="XM_004505005.3"/>
</dbReference>
<sequence length="204" mass="24129">MFLFHNNSLFELKAIQPTFNPFFAATYISVVSNFLLIYMCMIVCRKVPPFSSIAESICVGIMKLNIYHNPATRVPTKEAFKLSLQRWYHTLSSIHLHHSFSHSTIYFWFREVLTYYNQHEDCTETIDVHHSTFFMKRSQGYMEDVHHSTFFMKRSQGYMEDIESSIVVPRHDTFPNDIFYEQIKVKHNITMVESLSHESILLLP</sequence>
<accession>A0A1S2YHY1</accession>
<dbReference type="RefSeq" id="XP_027191778.1">
    <property type="nucleotide sequence ID" value="XM_027335977.1"/>
</dbReference>
<keyword evidence="2" id="KW-1185">Reference proteome</keyword>
<gene>
    <name evidence="3 4 5 6 7 8" type="primary">LOC101507840</name>
</gene>
<reference evidence="3 4" key="2">
    <citation type="submission" date="2025-04" db="UniProtKB">
        <authorList>
            <consortium name="RefSeq"/>
        </authorList>
    </citation>
    <scope>IDENTIFICATION</scope>
    <source>
        <tissue evidence="3 4">Etiolated seedlings</tissue>
    </source>
</reference>
<dbReference type="RefSeq" id="XP_004505063.1">
    <property type="nucleotide sequence ID" value="XM_004505006.3"/>
</dbReference>
<name>A0A1S2YHY1_CICAR</name>
<protein>
    <submittedName>
        <fullName evidence="3 4">Uncharacterized protein LOC101507840 isoform X1</fullName>
    </submittedName>
</protein>
<reference evidence="2" key="1">
    <citation type="journal article" date="2013" name="Nat. Biotechnol.">
        <title>Draft genome sequence of chickpea (Cicer arietinum) provides a resource for trait improvement.</title>
        <authorList>
            <person name="Varshney R.K."/>
            <person name="Song C."/>
            <person name="Saxena R.K."/>
            <person name="Azam S."/>
            <person name="Yu S."/>
            <person name="Sharpe A.G."/>
            <person name="Cannon S."/>
            <person name="Baek J."/>
            <person name="Rosen B.D."/>
            <person name="Tar'an B."/>
            <person name="Millan T."/>
            <person name="Zhang X."/>
            <person name="Ramsay L.D."/>
            <person name="Iwata A."/>
            <person name="Wang Y."/>
            <person name="Nelson W."/>
            <person name="Farmer A.D."/>
            <person name="Gaur P.M."/>
            <person name="Soderlund C."/>
            <person name="Penmetsa R.V."/>
            <person name="Xu C."/>
            <person name="Bharti A.K."/>
            <person name="He W."/>
            <person name="Winter P."/>
            <person name="Zhao S."/>
            <person name="Hane J.K."/>
            <person name="Carrasquilla-Garcia N."/>
            <person name="Condie J.A."/>
            <person name="Upadhyaya H.D."/>
            <person name="Luo M.C."/>
            <person name="Thudi M."/>
            <person name="Gowda C.L."/>
            <person name="Singh N.P."/>
            <person name="Lichtenzveig J."/>
            <person name="Gali K.K."/>
            <person name="Rubio J."/>
            <person name="Nadarajan N."/>
            <person name="Dolezel J."/>
            <person name="Bansal K.C."/>
            <person name="Xu X."/>
            <person name="Edwards D."/>
            <person name="Zhang G."/>
            <person name="Kahl G."/>
            <person name="Gil J."/>
            <person name="Singh K.B."/>
            <person name="Datta S.K."/>
            <person name="Jackson S.A."/>
            <person name="Wang J."/>
            <person name="Cook D.R."/>
        </authorList>
    </citation>
    <scope>NUCLEOTIDE SEQUENCE [LARGE SCALE GENOMIC DNA]</scope>
    <source>
        <strain evidence="2">cv. CDC Frontier</strain>
    </source>
</reference>
<dbReference type="RefSeq" id="XP_004505061.1">
    <property type="nucleotide sequence ID" value="XM_004505004.3"/>
</dbReference>
<dbReference type="RefSeq" id="XP_004505060.1">
    <property type="nucleotide sequence ID" value="XM_004505003.3"/>
</dbReference>
<dbReference type="Proteomes" id="UP000087171">
    <property type="component" value="Chromosome Ca6"/>
</dbReference>